<name>A0A9P0PW31_ACAOB</name>
<gene>
    <name evidence="1" type="ORF">ACAOBT_LOCUS26044</name>
</gene>
<dbReference type="AlphaFoldDB" id="A0A9P0PW31"/>
<organism evidence="1 2">
    <name type="scientific">Acanthoscelides obtectus</name>
    <name type="common">Bean weevil</name>
    <name type="synonym">Bruchus obtectus</name>
    <dbReference type="NCBI Taxonomy" id="200917"/>
    <lineage>
        <taxon>Eukaryota</taxon>
        <taxon>Metazoa</taxon>
        <taxon>Ecdysozoa</taxon>
        <taxon>Arthropoda</taxon>
        <taxon>Hexapoda</taxon>
        <taxon>Insecta</taxon>
        <taxon>Pterygota</taxon>
        <taxon>Neoptera</taxon>
        <taxon>Endopterygota</taxon>
        <taxon>Coleoptera</taxon>
        <taxon>Polyphaga</taxon>
        <taxon>Cucujiformia</taxon>
        <taxon>Chrysomeloidea</taxon>
        <taxon>Chrysomelidae</taxon>
        <taxon>Bruchinae</taxon>
        <taxon>Bruchini</taxon>
        <taxon>Acanthoscelides</taxon>
    </lineage>
</organism>
<reference evidence="1" key="1">
    <citation type="submission" date="2022-03" db="EMBL/GenBank/DDBJ databases">
        <authorList>
            <person name="Sayadi A."/>
        </authorList>
    </citation>
    <scope>NUCLEOTIDE SEQUENCE</scope>
</reference>
<dbReference type="Proteomes" id="UP001152888">
    <property type="component" value="Unassembled WGS sequence"/>
</dbReference>
<proteinExistence type="predicted"/>
<protein>
    <submittedName>
        <fullName evidence="1">Uncharacterized protein</fullName>
    </submittedName>
</protein>
<evidence type="ECO:0000313" key="2">
    <source>
        <dbReference type="Proteomes" id="UP001152888"/>
    </source>
</evidence>
<comment type="caution">
    <text evidence="1">The sequence shown here is derived from an EMBL/GenBank/DDBJ whole genome shotgun (WGS) entry which is preliminary data.</text>
</comment>
<keyword evidence="2" id="KW-1185">Reference proteome</keyword>
<accession>A0A9P0PW31</accession>
<dbReference type="OrthoDB" id="1293503at2759"/>
<sequence length="79" mass="9340">DSWVLTNKQKSKLQAIDVKYLRAVKGVTRKVKIRNEVIREELGVESVLQRIEENQLKWFGHLARMKDTRPVKLIREARV</sequence>
<evidence type="ECO:0000313" key="1">
    <source>
        <dbReference type="EMBL" id="CAH2001210.1"/>
    </source>
</evidence>
<dbReference type="EMBL" id="CAKOFQ010007439">
    <property type="protein sequence ID" value="CAH2001210.1"/>
    <property type="molecule type" value="Genomic_DNA"/>
</dbReference>
<feature type="non-terminal residue" evidence="1">
    <location>
        <position position="1"/>
    </location>
</feature>